<comment type="caution">
    <text evidence="4">The sequence shown here is derived from an EMBL/GenBank/DDBJ whole genome shotgun (WGS) entry which is preliminary data.</text>
</comment>
<feature type="chain" id="PRO_5045686999" evidence="1">
    <location>
        <begin position="32"/>
        <end position="366"/>
    </location>
</feature>
<name>A0ABU6GTQ0_9BACL</name>
<dbReference type="Proteomes" id="UP001344632">
    <property type="component" value="Unassembled WGS sequence"/>
</dbReference>
<dbReference type="InterPro" id="IPR012854">
    <property type="entry name" value="Cu_amine_oxidase-like_N"/>
</dbReference>
<proteinExistence type="predicted"/>
<dbReference type="SUPFAM" id="SSF55383">
    <property type="entry name" value="Copper amine oxidase, domain N"/>
    <property type="match status" value="1"/>
</dbReference>
<dbReference type="InterPro" id="IPR037126">
    <property type="entry name" value="PdaC/RsiV-like_sf"/>
</dbReference>
<dbReference type="Gene3D" id="3.90.640.20">
    <property type="entry name" value="Heat-shock cognate protein, ATPase"/>
    <property type="match status" value="1"/>
</dbReference>
<dbReference type="EMBL" id="JARLKZ010000016">
    <property type="protein sequence ID" value="MEC0242502.1"/>
    <property type="molecule type" value="Genomic_DNA"/>
</dbReference>
<gene>
    <name evidence="4" type="ORF">P4H66_22070</name>
</gene>
<evidence type="ECO:0000259" key="3">
    <source>
        <dbReference type="Pfam" id="PF11738"/>
    </source>
</evidence>
<dbReference type="Gene3D" id="3.30.457.10">
    <property type="entry name" value="Copper amine oxidase-like, N-terminal domain"/>
    <property type="match status" value="1"/>
</dbReference>
<feature type="domain" description="Copper amine oxidase-like N-terminal" evidence="2">
    <location>
        <begin position="282"/>
        <end position="366"/>
    </location>
</feature>
<dbReference type="Pfam" id="PF07833">
    <property type="entry name" value="Cu_amine_oxidN1"/>
    <property type="match status" value="1"/>
</dbReference>
<organism evidence="4 5">
    <name type="scientific">Paenibacillus dokdonensis</name>
    <dbReference type="NCBI Taxonomy" id="2567944"/>
    <lineage>
        <taxon>Bacteria</taxon>
        <taxon>Bacillati</taxon>
        <taxon>Bacillota</taxon>
        <taxon>Bacilli</taxon>
        <taxon>Bacillales</taxon>
        <taxon>Paenibacillaceae</taxon>
        <taxon>Paenibacillus</taxon>
    </lineage>
</organism>
<evidence type="ECO:0000313" key="4">
    <source>
        <dbReference type="EMBL" id="MEC0242502.1"/>
    </source>
</evidence>
<protein>
    <submittedName>
        <fullName evidence="4">Stalk domain-containing protein</fullName>
    </submittedName>
</protein>
<accession>A0ABU6GTQ0</accession>
<dbReference type="InterPro" id="IPR036582">
    <property type="entry name" value="Mao_N_sf"/>
</dbReference>
<dbReference type="InterPro" id="IPR021729">
    <property type="entry name" value="DUF3298"/>
</dbReference>
<evidence type="ECO:0000259" key="2">
    <source>
        <dbReference type="Pfam" id="PF07833"/>
    </source>
</evidence>
<keyword evidence="1" id="KW-0732">Signal</keyword>
<evidence type="ECO:0000313" key="5">
    <source>
        <dbReference type="Proteomes" id="UP001344632"/>
    </source>
</evidence>
<reference evidence="4 5" key="1">
    <citation type="submission" date="2023-03" db="EMBL/GenBank/DDBJ databases">
        <title>Bacillus Genome Sequencing.</title>
        <authorList>
            <person name="Dunlap C."/>
        </authorList>
    </citation>
    <scope>NUCLEOTIDE SEQUENCE [LARGE SCALE GENOMIC DNA]</scope>
    <source>
        <strain evidence="4 5">BD-525</strain>
    </source>
</reference>
<feature type="domain" description="DUF3298" evidence="3">
    <location>
        <begin position="185"/>
        <end position="250"/>
    </location>
</feature>
<evidence type="ECO:0000256" key="1">
    <source>
        <dbReference type="SAM" id="SignalP"/>
    </source>
</evidence>
<keyword evidence="5" id="KW-1185">Reference proteome</keyword>
<dbReference type="Pfam" id="PF11738">
    <property type="entry name" value="DUF3298"/>
    <property type="match status" value="1"/>
</dbReference>
<feature type="signal peptide" evidence="1">
    <location>
        <begin position="1"/>
        <end position="31"/>
    </location>
</feature>
<dbReference type="RefSeq" id="WP_326090275.1">
    <property type="nucleotide sequence ID" value="NZ_JARLKZ010000016.1"/>
</dbReference>
<sequence length="366" mass="39826">MKKKTVNMIKMSAVGCAALMGVSAASVPVNAMSSVQPSAVVASNVQASAPTAAAVKVNEKVLTTTSTYLTTHIQVPQLTGMLDTHYQAELNDIILSHAEKDLAAWEKEAAETASNARTKDLEFRPYDLYITYNLKADGTGNPAGVISLEVITEGSRGGTSMPRIDTYNVENKATAESVTLSGLLGADYKEKLDADILAQIKKDPNKYFLEDYKGTSMEQTFYLEKGELVIVFPKYSIAPGYVGSPEFRFSLKDHSTAVTKPAETKPEAAVMLDLKKVANYKNTQGATMVSLRDVAHQLGYELKWNQSAKTAEVKKEAQWTSVSIGKDSYFFAKMTPKPLGAAPVLQDNKLYVPVTFVSEILKVQVQ</sequence>
<dbReference type="Gene3D" id="3.30.565.40">
    <property type="entry name" value="Fervidobacterium nodosum Rt17-B1 like"/>
    <property type="match status" value="1"/>
</dbReference>